<sequence>MAICDPREEEAQVLRSIFDEEELTISDDYNLEYKVGEAGTISSFIVQVYWPEGYPDVLPCISMDSFYNHHIPLNVKEKITEELVSVAKDQLGSALTFNLIEYLKENYERFTKSFAVDKVDTSQNNLFPSETPSVYRKQNKLPQLSKNQKRKHLDRLGQGGELPRGWNWISVIKHLQQTGSAS</sequence>
<dbReference type="InterPro" id="IPR042770">
    <property type="entry name" value="RWDD4"/>
</dbReference>
<dbReference type="PROSITE" id="PS50908">
    <property type="entry name" value="RWD"/>
    <property type="match status" value="1"/>
</dbReference>
<dbReference type="Proteomes" id="UP000050791">
    <property type="component" value="Unassembled WGS sequence"/>
</dbReference>
<dbReference type="CDD" id="cd23817">
    <property type="entry name" value="RWD-RWDD4"/>
    <property type="match status" value="1"/>
</dbReference>
<dbReference type="STRING" id="31246.A0A183PAM1"/>
<dbReference type="OrthoDB" id="10045773at2759"/>
<dbReference type="Proteomes" id="UP000269396">
    <property type="component" value="Unassembled WGS sequence"/>
</dbReference>
<reference evidence="4" key="2">
    <citation type="submission" date="2023-11" db="UniProtKB">
        <authorList>
            <consortium name="WormBaseParasite"/>
        </authorList>
    </citation>
    <scope>IDENTIFICATION</scope>
</reference>
<dbReference type="SUPFAM" id="SSF54495">
    <property type="entry name" value="UBC-like"/>
    <property type="match status" value="1"/>
</dbReference>
<evidence type="ECO:0000259" key="1">
    <source>
        <dbReference type="PROSITE" id="PS50908"/>
    </source>
</evidence>
<dbReference type="Gene3D" id="3.10.110.10">
    <property type="entry name" value="Ubiquitin Conjugating Enzyme"/>
    <property type="match status" value="1"/>
</dbReference>
<evidence type="ECO:0000313" key="3">
    <source>
        <dbReference type="Proteomes" id="UP000269396"/>
    </source>
</evidence>
<dbReference type="PANTHER" id="PTHR21275:SF1">
    <property type="entry name" value="RWD DOMAIN-CONTAINING PROTEIN 4"/>
    <property type="match status" value="1"/>
</dbReference>
<reference evidence="2 3" key="1">
    <citation type="submission" date="2018-11" db="EMBL/GenBank/DDBJ databases">
        <authorList>
            <consortium name="Pathogen Informatics"/>
        </authorList>
    </citation>
    <scope>NUCLEOTIDE SEQUENCE [LARGE SCALE GENOMIC DNA]</scope>
    <source>
        <strain evidence="2">Denwood</strain>
        <strain evidence="3">Denwood, Zambia</strain>
    </source>
</reference>
<dbReference type="WBParaSite" id="SMTH1_68350.1">
    <property type="protein sequence ID" value="SMTH1_68350.1"/>
    <property type="gene ID" value="SMTH1_68350"/>
</dbReference>
<feature type="domain" description="RWD" evidence="1">
    <location>
        <begin position="9"/>
        <end position="110"/>
    </location>
</feature>
<accession>A0A183PAM1</accession>
<dbReference type="Pfam" id="PF05773">
    <property type="entry name" value="RWD"/>
    <property type="match status" value="1"/>
</dbReference>
<proteinExistence type="predicted"/>
<gene>
    <name evidence="2" type="ORF">SMTD_LOCUS11407</name>
</gene>
<dbReference type="InterPro" id="IPR006575">
    <property type="entry name" value="RWD_dom"/>
</dbReference>
<name>A0A183PAM1_9TREM</name>
<dbReference type="InterPro" id="IPR016135">
    <property type="entry name" value="UBQ-conjugating_enzyme/RWD"/>
</dbReference>
<dbReference type="AlphaFoldDB" id="A0A183PAM1"/>
<organism evidence="2 3">
    <name type="scientific">Schistosoma mattheei</name>
    <dbReference type="NCBI Taxonomy" id="31246"/>
    <lineage>
        <taxon>Eukaryota</taxon>
        <taxon>Metazoa</taxon>
        <taxon>Spiralia</taxon>
        <taxon>Lophotrochozoa</taxon>
        <taxon>Platyhelminthes</taxon>
        <taxon>Trematoda</taxon>
        <taxon>Digenea</taxon>
        <taxon>Strigeidida</taxon>
        <taxon>Schistosomatoidea</taxon>
        <taxon>Schistosomatidae</taxon>
        <taxon>Schistosoma</taxon>
    </lineage>
</organism>
<evidence type="ECO:0000313" key="2">
    <source>
        <dbReference type="EMBL" id="VDP58059.1"/>
    </source>
</evidence>
<protein>
    <submittedName>
        <fullName evidence="4">RWD domain-containing protein</fullName>
    </submittedName>
</protein>
<dbReference type="EMBL" id="UZAL01031436">
    <property type="protein sequence ID" value="VDP58059.1"/>
    <property type="molecule type" value="Genomic_DNA"/>
</dbReference>
<keyword evidence="3" id="KW-1185">Reference proteome</keyword>
<evidence type="ECO:0000313" key="4">
    <source>
        <dbReference type="WBParaSite" id="SMTH1_68350.1"/>
    </source>
</evidence>
<dbReference type="SMART" id="SM00591">
    <property type="entry name" value="RWD"/>
    <property type="match status" value="1"/>
</dbReference>
<dbReference type="PANTHER" id="PTHR21275">
    <property type="entry name" value="RWD DOMAIN-CONTAINING PROTEIN 4"/>
    <property type="match status" value="1"/>
</dbReference>